<dbReference type="RefSeq" id="WP_346247012.1">
    <property type="nucleotide sequence ID" value="NZ_JBDIZK010000007.1"/>
</dbReference>
<dbReference type="Proteomes" id="UP001427805">
    <property type="component" value="Unassembled WGS sequence"/>
</dbReference>
<sequence>MAVRIGTASLATALVLGGCGPGVDNPANPPRLGRWEHQSRLVALVANDIWIDRKDAPFTIPPDASSIEACSEPTLKTRSALNRSLMANTESMCSLGTLQQRGGLITATGTCGPTDKEGGTLTGTIEFNGQERETLAKARVSVVILYKLPSGSTERLRAAYENVWRRVGDCTG</sequence>
<keyword evidence="2" id="KW-1185">Reference proteome</keyword>
<evidence type="ECO:0000313" key="1">
    <source>
        <dbReference type="EMBL" id="MEN3747996.1"/>
    </source>
</evidence>
<name>A0ABV0BB90_9SPHN</name>
<evidence type="ECO:0008006" key="3">
    <source>
        <dbReference type="Google" id="ProtNLM"/>
    </source>
</evidence>
<gene>
    <name evidence="1" type="ORF">TPR58_12540</name>
</gene>
<dbReference type="EMBL" id="JBDIZK010000007">
    <property type="protein sequence ID" value="MEN3747996.1"/>
    <property type="molecule type" value="Genomic_DNA"/>
</dbReference>
<dbReference type="PROSITE" id="PS51257">
    <property type="entry name" value="PROKAR_LIPOPROTEIN"/>
    <property type="match status" value="1"/>
</dbReference>
<comment type="caution">
    <text evidence="1">The sequence shown here is derived from an EMBL/GenBank/DDBJ whole genome shotgun (WGS) entry which is preliminary data.</text>
</comment>
<evidence type="ECO:0000313" key="2">
    <source>
        <dbReference type="Proteomes" id="UP001427805"/>
    </source>
</evidence>
<proteinExistence type="predicted"/>
<protein>
    <recommendedName>
        <fullName evidence="3">DUF3617 family protein</fullName>
    </recommendedName>
</protein>
<organism evidence="1 2">
    <name type="scientific">Sphingomonas rustica</name>
    <dbReference type="NCBI Taxonomy" id="3103142"/>
    <lineage>
        <taxon>Bacteria</taxon>
        <taxon>Pseudomonadati</taxon>
        <taxon>Pseudomonadota</taxon>
        <taxon>Alphaproteobacteria</taxon>
        <taxon>Sphingomonadales</taxon>
        <taxon>Sphingomonadaceae</taxon>
        <taxon>Sphingomonas</taxon>
    </lineage>
</organism>
<reference evidence="1 2" key="1">
    <citation type="submission" date="2024-05" db="EMBL/GenBank/DDBJ databases">
        <title>Sphingomonas sp. HF-S3 16S ribosomal RNA gene Genome sequencing and assembly.</title>
        <authorList>
            <person name="Lee H."/>
        </authorList>
    </citation>
    <scope>NUCLEOTIDE SEQUENCE [LARGE SCALE GENOMIC DNA]</scope>
    <source>
        <strain evidence="1 2">HF-S3</strain>
    </source>
</reference>
<accession>A0ABV0BB90</accession>